<dbReference type="SFLD" id="SFLDS00005">
    <property type="entry name" value="Isoprenoid_Synthase_Type_I"/>
    <property type="match status" value="1"/>
</dbReference>
<dbReference type="EMBL" id="JXSL01000020">
    <property type="protein sequence ID" value="KIL99888.1"/>
    <property type="molecule type" value="Genomic_DNA"/>
</dbReference>
<dbReference type="InterPro" id="IPR033904">
    <property type="entry name" value="Trans_IPPS_HH"/>
</dbReference>
<dbReference type="AlphaFoldDB" id="A0A0C2YXQ1"/>
<dbReference type="STRING" id="272627.CCC_02677"/>
<dbReference type="SUPFAM" id="SSF48576">
    <property type="entry name" value="Terpenoid synthases"/>
    <property type="match status" value="1"/>
</dbReference>
<dbReference type="InterPro" id="IPR008949">
    <property type="entry name" value="Isoprenoid_synthase_dom_sf"/>
</dbReference>
<dbReference type="SFLD" id="SFLDG01018">
    <property type="entry name" value="Squalene/Phytoene_Synthase_Lik"/>
    <property type="match status" value="1"/>
</dbReference>
<evidence type="ECO:0000313" key="1">
    <source>
        <dbReference type="EMBL" id="KIL99888.1"/>
    </source>
</evidence>
<dbReference type="SFLD" id="SFLDG01212">
    <property type="entry name" value="Phytoene_synthase_like"/>
    <property type="match status" value="1"/>
</dbReference>
<sequence length="289" mass="32092">MNAMSPTAFVIDPAQYDLVAGIVRASGSSFYWGMRLLDRQRRYAMYAVYAFCREVDDIADEPGEPEVKRAQLAEWRVELDRLYAGAPTHAIAKALHGPVIQYNLPKEDFLAVIAGCESDAQPEVTGLSMAELELYCDRVACAVGRLSVRVFGSLRPKSIETANATGMALQLTNILRDVVVDAKIGRLYLPDELLAKHGIASRDPMAVINHPNLVAVCRELGETARGYFQASDAAQAECSRADMRPATLMKEMYREIFKRLEAEGFVPRDPPVKVSKAFKLWCILRHGLL</sequence>
<reference evidence="1 2" key="1">
    <citation type="submission" date="2015-01" db="EMBL/GenBank/DDBJ databases">
        <title>Genome Sequence of Magnetospirillum magnetotacticum Strain MS-1.</title>
        <authorList>
            <person name="Marinov G.K."/>
            <person name="Smalley M.D."/>
            <person name="DeSalvo G."/>
        </authorList>
    </citation>
    <scope>NUCLEOTIDE SEQUENCE [LARGE SCALE GENOMIC DNA]</scope>
    <source>
        <strain evidence="1 2">MS-1</strain>
    </source>
</reference>
<dbReference type="Gene3D" id="1.10.600.10">
    <property type="entry name" value="Farnesyl Diphosphate Synthase"/>
    <property type="match status" value="1"/>
</dbReference>
<protein>
    <submittedName>
        <fullName evidence="1">Phytoene synthase</fullName>
    </submittedName>
</protein>
<gene>
    <name evidence="1" type="ORF">CCC_02677</name>
</gene>
<dbReference type="GO" id="GO:0016117">
    <property type="term" value="P:carotenoid biosynthetic process"/>
    <property type="evidence" value="ECO:0007669"/>
    <property type="project" value="InterPro"/>
</dbReference>
<evidence type="ECO:0000313" key="2">
    <source>
        <dbReference type="Proteomes" id="UP000031971"/>
    </source>
</evidence>
<dbReference type="InterPro" id="IPR017828">
    <property type="entry name" value="SQ_synth_HpnD-like"/>
</dbReference>
<dbReference type="InterPro" id="IPR044843">
    <property type="entry name" value="Trans_IPPS_bact-type"/>
</dbReference>
<dbReference type="GO" id="GO:0051996">
    <property type="term" value="F:squalene synthase [NAD(P)H] activity"/>
    <property type="evidence" value="ECO:0007669"/>
    <property type="project" value="InterPro"/>
</dbReference>
<dbReference type="InterPro" id="IPR002060">
    <property type="entry name" value="Squ/phyt_synthse"/>
</dbReference>
<name>A0A0C2YXQ1_PARME</name>
<dbReference type="Pfam" id="PF00494">
    <property type="entry name" value="SQS_PSY"/>
    <property type="match status" value="1"/>
</dbReference>
<dbReference type="NCBIfam" id="TIGR03465">
    <property type="entry name" value="HpnD"/>
    <property type="match status" value="1"/>
</dbReference>
<dbReference type="Proteomes" id="UP000031971">
    <property type="component" value="Unassembled WGS sequence"/>
</dbReference>
<keyword evidence="2" id="KW-1185">Reference proteome</keyword>
<accession>A0A0C2YXQ1</accession>
<dbReference type="GO" id="GO:0004311">
    <property type="term" value="F:geranylgeranyl diphosphate synthase activity"/>
    <property type="evidence" value="ECO:0007669"/>
    <property type="project" value="InterPro"/>
</dbReference>
<comment type="caution">
    <text evidence="1">The sequence shown here is derived from an EMBL/GenBank/DDBJ whole genome shotgun (WGS) entry which is preliminary data.</text>
</comment>
<dbReference type="CDD" id="cd00683">
    <property type="entry name" value="Trans_IPPS_HH"/>
    <property type="match status" value="1"/>
</dbReference>
<dbReference type="PANTHER" id="PTHR31480">
    <property type="entry name" value="BIFUNCTIONAL LYCOPENE CYCLASE/PHYTOENE SYNTHASE"/>
    <property type="match status" value="1"/>
</dbReference>
<proteinExistence type="predicted"/>
<organism evidence="1 2">
    <name type="scientific">Paramagnetospirillum magnetotacticum MS-1</name>
    <dbReference type="NCBI Taxonomy" id="272627"/>
    <lineage>
        <taxon>Bacteria</taxon>
        <taxon>Pseudomonadati</taxon>
        <taxon>Pseudomonadota</taxon>
        <taxon>Alphaproteobacteria</taxon>
        <taxon>Rhodospirillales</taxon>
        <taxon>Magnetospirillaceae</taxon>
        <taxon>Paramagnetospirillum</taxon>
    </lineage>
</organism>